<keyword evidence="6" id="KW-0378">Hydrolase</keyword>
<proteinExistence type="inferred from homology"/>
<dbReference type="GO" id="GO:0004518">
    <property type="term" value="F:nuclease activity"/>
    <property type="evidence" value="ECO:0007669"/>
    <property type="project" value="UniProtKB-KW"/>
</dbReference>
<dbReference type="Pfam" id="PF13359">
    <property type="entry name" value="DDE_Tnp_4"/>
    <property type="match status" value="1"/>
</dbReference>
<protein>
    <recommendedName>
        <fullName evidence="8">DDE Tnp4 domain-containing protein</fullName>
    </recommendedName>
</protein>
<evidence type="ECO:0000313" key="9">
    <source>
        <dbReference type="EMBL" id="CAK1590445.1"/>
    </source>
</evidence>
<dbReference type="GO" id="GO:0016787">
    <property type="term" value="F:hydrolase activity"/>
    <property type="evidence" value="ECO:0007669"/>
    <property type="project" value="UniProtKB-KW"/>
</dbReference>
<keyword evidence="10" id="KW-1185">Reference proteome</keyword>
<evidence type="ECO:0000256" key="7">
    <source>
        <dbReference type="ARBA" id="ARBA00023242"/>
    </source>
</evidence>
<comment type="subcellular location">
    <subcellularLocation>
        <location evidence="2">Nucleus</location>
    </subcellularLocation>
</comment>
<evidence type="ECO:0000256" key="6">
    <source>
        <dbReference type="ARBA" id="ARBA00022801"/>
    </source>
</evidence>
<dbReference type="EMBL" id="CAVLGL010000085">
    <property type="protein sequence ID" value="CAK1590445.1"/>
    <property type="molecule type" value="Genomic_DNA"/>
</dbReference>
<keyword evidence="4" id="KW-0540">Nuclease</keyword>
<gene>
    <name evidence="9" type="ORF">PARMNEM_LOCUS10804</name>
</gene>
<feature type="domain" description="DDE Tnp4" evidence="8">
    <location>
        <begin position="159"/>
        <end position="311"/>
    </location>
</feature>
<evidence type="ECO:0000256" key="4">
    <source>
        <dbReference type="ARBA" id="ARBA00022722"/>
    </source>
</evidence>
<comment type="similarity">
    <text evidence="3">Belongs to the HARBI1 family.</text>
</comment>
<dbReference type="InterPro" id="IPR027806">
    <property type="entry name" value="HARBI1_dom"/>
</dbReference>
<dbReference type="Proteomes" id="UP001314205">
    <property type="component" value="Unassembled WGS sequence"/>
</dbReference>
<dbReference type="GO" id="GO:0005634">
    <property type="term" value="C:nucleus"/>
    <property type="evidence" value="ECO:0007669"/>
    <property type="project" value="UniProtKB-SubCell"/>
</dbReference>
<sequence length="362" mass="41433">MSGIAALIIHRRVLNQEKEKLRIQTMIRNKRFRDLSNPYEDPNFQITYRLTPDLALALLRDLKPVWQQHHYSSSLPIELKFLCALHFFAHGSYQKSLTKDVDFKVSQPTSSRAISEAVAALNKPQIIKKWINFPNSPQMGATVSRNYQKFGIPGVLGYIDGTHIKLKKPTQHEELYVNRKGEHTLNAQMVCDSSLKILNVCARYPGATHDSFIWRFSALRKVMMNLNGEGSTCWLLGDSGYPLEPWLLTPILNAEEGTPQNRYTNTHIKARNCIERCFGVLKSRFRCLLRKMEYEPTKVGCIVNACAVLHNVCITAGLTLPNVVDEDTLAPDASTADIYRDMQIYEQGLQVRQQLIQRLFYY</sequence>
<evidence type="ECO:0000313" key="10">
    <source>
        <dbReference type="Proteomes" id="UP001314205"/>
    </source>
</evidence>
<dbReference type="GO" id="GO:0046872">
    <property type="term" value="F:metal ion binding"/>
    <property type="evidence" value="ECO:0007669"/>
    <property type="project" value="UniProtKB-KW"/>
</dbReference>
<evidence type="ECO:0000259" key="8">
    <source>
        <dbReference type="Pfam" id="PF13359"/>
    </source>
</evidence>
<name>A0AAV1L682_9NEOP</name>
<dbReference type="PANTHER" id="PTHR22930">
    <property type="match status" value="1"/>
</dbReference>
<keyword evidence="7" id="KW-0539">Nucleus</keyword>
<evidence type="ECO:0000256" key="5">
    <source>
        <dbReference type="ARBA" id="ARBA00022723"/>
    </source>
</evidence>
<accession>A0AAV1L682</accession>
<reference evidence="9 10" key="1">
    <citation type="submission" date="2023-11" db="EMBL/GenBank/DDBJ databases">
        <authorList>
            <person name="Hedman E."/>
            <person name="Englund M."/>
            <person name="Stromberg M."/>
            <person name="Nyberg Akerstrom W."/>
            <person name="Nylinder S."/>
            <person name="Jareborg N."/>
            <person name="Kallberg Y."/>
            <person name="Kronander E."/>
        </authorList>
    </citation>
    <scope>NUCLEOTIDE SEQUENCE [LARGE SCALE GENOMIC DNA]</scope>
</reference>
<evidence type="ECO:0000256" key="1">
    <source>
        <dbReference type="ARBA" id="ARBA00001968"/>
    </source>
</evidence>
<dbReference type="AlphaFoldDB" id="A0AAV1L682"/>
<comment type="cofactor">
    <cofactor evidence="1">
        <name>a divalent metal cation</name>
        <dbReference type="ChEBI" id="CHEBI:60240"/>
    </cofactor>
</comment>
<comment type="caution">
    <text evidence="9">The sequence shown here is derived from an EMBL/GenBank/DDBJ whole genome shotgun (WGS) entry which is preliminary data.</text>
</comment>
<dbReference type="InterPro" id="IPR045249">
    <property type="entry name" value="HARBI1-like"/>
</dbReference>
<evidence type="ECO:0000256" key="2">
    <source>
        <dbReference type="ARBA" id="ARBA00004123"/>
    </source>
</evidence>
<organism evidence="9 10">
    <name type="scientific">Parnassius mnemosyne</name>
    <name type="common">clouded apollo</name>
    <dbReference type="NCBI Taxonomy" id="213953"/>
    <lineage>
        <taxon>Eukaryota</taxon>
        <taxon>Metazoa</taxon>
        <taxon>Ecdysozoa</taxon>
        <taxon>Arthropoda</taxon>
        <taxon>Hexapoda</taxon>
        <taxon>Insecta</taxon>
        <taxon>Pterygota</taxon>
        <taxon>Neoptera</taxon>
        <taxon>Endopterygota</taxon>
        <taxon>Lepidoptera</taxon>
        <taxon>Glossata</taxon>
        <taxon>Ditrysia</taxon>
        <taxon>Papilionoidea</taxon>
        <taxon>Papilionidae</taxon>
        <taxon>Parnassiinae</taxon>
        <taxon>Parnassini</taxon>
        <taxon>Parnassius</taxon>
        <taxon>Driopa</taxon>
    </lineage>
</organism>
<evidence type="ECO:0000256" key="3">
    <source>
        <dbReference type="ARBA" id="ARBA00006958"/>
    </source>
</evidence>
<dbReference type="PANTHER" id="PTHR22930:SF85">
    <property type="entry name" value="GH03217P-RELATED"/>
    <property type="match status" value="1"/>
</dbReference>
<keyword evidence="5" id="KW-0479">Metal-binding</keyword>